<evidence type="ECO:0000256" key="2">
    <source>
        <dbReference type="SAM" id="Phobius"/>
    </source>
</evidence>
<evidence type="ECO:0000313" key="3">
    <source>
        <dbReference type="EMBL" id="KAL2496089.1"/>
    </source>
</evidence>
<reference evidence="4" key="1">
    <citation type="submission" date="2024-07" db="EMBL/GenBank/DDBJ databases">
        <title>Two chromosome-level genome assemblies of Korean endemic species Abeliophyllum distichum and Forsythia ovata (Oleaceae).</title>
        <authorList>
            <person name="Jang H."/>
        </authorList>
    </citation>
    <scope>NUCLEOTIDE SEQUENCE [LARGE SCALE GENOMIC DNA]</scope>
</reference>
<organism evidence="3 4">
    <name type="scientific">Forsythia ovata</name>
    <dbReference type="NCBI Taxonomy" id="205694"/>
    <lineage>
        <taxon>Eukaryota</taxon>
        <taxon>Viridiplantae</taxon>
        <taxon>Streptophyta</taxon>
        <taxon>Embryophyta</taxon>
        <taxon>Tracheophyta</taxon>
        <taxon>Spermatophyta</taxon>
        <taxon>Magnoliopsida</taxon>
        <taxon>eudicotyledons</taxon>
        <taxon>Gunneridae</taxon>
        <taxon>Pentapetalae</taxon>
        <taxon>asterids</taxon>
        <taxon>lamiids</taxon>
        <taxon>Lamiales</taxon>
        <taxon>Oleaceae</taxon>
        <taxon>Forsythieae</taxon>
        <taxon>Forsythia</taxon>
    </lineage>
</organism>
<keyword evidence="2" id="KW-0812">Transmembrane</keyword>
<feature type="region of interest" description="Disordered" evidence="1">
    <location>
        <begin position="23"/>
        <end position="47"/>
    </location>
</feature>
<feature type="region of interest" description="Disordered" evidence="1">
    <location>
        <begin position="176"/>
        <end position="196"/>
    </location>
</feature>
<dbReference type="Proteomes" id="UP001604277">
    <property type="component" value="Unassembled WGS sequence"/>
</dbReference>
<feature type="region of interest" description="Disordered" evidence="1">
    <location>
        <begin position="139"/>
        <end position="162"/>
    </location>
</feature>
<sequence>MSMEVSKETRVCSTDFLTWLPQKPLKAANHKPTKRRPPSANAPAVDVVERPVKLVLSSSDDESGRRRKKSGRRSLTGVFKGVFFQTSLTKKFGSKSCRQNSFRSSSNLSSKSEKVINSMKKTASYKEFSDPDEILRTNSNRSSLFSPSSSSTVTSSSSSCASITCNSRSASEIKRSSSLDLKQSNTNKKSKKRDVDNCWNSSPTIGMCTIVACLVALILWGKVVAILICTTTWLFFFPCRIPRLDSPVNDVDSEEYKKRVIMEGMLKRSNRPRVV</sequence>
<evidence type="ECO:0000256" key="1">
    <source>
        <dbReference type="SAM" id="MobiDB-lite"/>
    </source>
</evidence>
<keyword evidence="2" id="KW-1133">Transmembrane helix</keyword>
<dbReference type="InterPro" id="IPR040411">
    <property type="entry name" value="At5g23160-like"/>
</dbReference>
<feature type="transmembrane region" description="Helical" evidence="2">
    <location>
        <begin position="209"/>
        <end position="236"/>
    </location>
</feature>
<keyword evidence="2" id="KW-0472">Membrane</keyword>
<dbReference type="PANTHER" id="PTHR34379:SF6">
    <property type="entry name" value="PROTEIN 3F"/>
    <property type="match status" value="1"/>
</dbReference>
<evidence type="ECO:0000313" key="4">
    <source>
        <dbReference type="Proteomes" id="UP001604277"/>
    </source>
</evidence>
<accession>A0ABD1S9K1</accession>
<keyword evidence="4" id="KW-1185">Reference proteome</keyword>
<gene>
    <name evidence="3" type="ORF">Fot_39846</name>
</gene>
<feature type="compositionally biased region" description="Basic residues" evidence="1">
    <location>
        <begin position="28"/>
        <end position="37"/>
    </location>
</feature>
<dbReference type="PANTHER" id="PTHR34379">
    <property type="entry name" value="OS07G0553800 PROTEIN"/>
    <property type="match status" value="1"/>
</dbReference>
<protein>
    <submittedName>
        <fullName evidence="3">Uncharacterized protein</fullName>
    </submittedName>
</protein>
<dbReference type="EMBL" id="JBFOLJ010000011">
    <property type="protein sequence ID" value="KAL2496089.1"/>
    <property type="molecule type" value="Genomic_DNA"/>
</dbReference>
<comment type="caution">
    <text evidence="3">The sequence shown here is derived from an EMBL/GenBank/DDBJ whole genome shotgun (WGS) entry which is preliminary data.</text>
</comment>
<proteinExistence type="predicted"/>
<name>A0ABD1S9K1_9LAMI</name>
<dbReference type="AlphaFoldDB" id="A0ABD1S9K1"/>